<evidence type="ECO:0000256" key="7">
    <source>
        <dbReference type="ARBA" id="ARBA00023004"/>
    </source>
</evidence>
<keyword evidence="8" id="KW-0411">Iron-sulfur</keyword>
<dbReference type="Gene3D" id="3.40.50.80">
    <property type="entry name" value="Nucleotide-binding domain of ferredoxin-NADP reductase (FNR) module"/>
    <property type="match status" value="1"/>
</dbReference>
<dbReference type="PANTHER" id="PTHR47354:SF6">
    <property type="entry name" value="NADH OXIDOREDUCTASE HCR"/>
    <property type="match status" value="1"/>
</dbReference>
<evidence type="ECO:0000256" key="1">
    <source>
        <dbReference type="ARBA" id="ARBA00001974"/>
    </source>
</evidence>
<evidence type="ECO:0000256" key="2">
    <source>
        <dbReference type="ARBA" id="ARBA00022630"/>
    </source>
</evidence>
<dbReference type="GO" id="GO:0051537">
    <property type="term" value="F:2 iron, 2 sulfur cluster binding"/>
    <property type="evidence" value="ECO:0007669"/>
    <property type="project" value="UniProtKB-KW"/>
</dbReference>
<keyword evidence="2" id="KW-0285">Flavoprotein</keyword>
<name>A0A542DR35_AMYCI</name>
<gene>
    <name evidence="10" type="ORF">FB471_5398</name>
</gene>
<dbReference type="InterPro" id="IPR008333">
    <property type="entry name" value="Cbr1-like_FAD-bd_dom"/>
</dbReference>
<dbReference type="Pfam" id="PF00970">
    <property type="entry name" value="FAD_binding_6"/>
    <property type="match status" value="1"/>
</dbReference>
<dbReference type="OrthoDB" id="9796486at2"/>
<evidence type="ECO:0000259" key="9">
    <source>
        <dbReference type="PROSITE" id="PS51384"/>
    </source>
</evidence>
<dbReference type="PROSITE" id="PS51384">
    <property type="entry name" value="FAD_FR"/>
    <property type="match status" value="1"/>
</dbReference>
<dbReference type="RefSeq" id="WP_142001067.1">
    <property type="nucleotide sequence ID" value="NZ_VFML01000001.1"/>
</dbReference>
<evidence type="ECO:0000256" key="8">
    <source>
        <dbReference type="ARBA" id="ARBA00023014"/>
    </source>
</evidence>
<dbReference type="InterPro" id="IPR017938">
    <property type="entry name" value="Riboflavin_synthase-like_b-brl"/>
</dbReference>
<comment type="cofactor">
    <cofactor evidence="1">
        <name>FAD</name>
        <dbReference type="ChEBI" id="CHEBI:57692"/>
    </cofactor>
</comment>
<keyword evidence="5" id="KW-0274">FAD</keyword>
<keyword evidence="4" id="KW-0479">Metal-binding</keyword>
<dbReference type="SUPFAM" id="SSF63380">
    <property type="entry name" value="Riboflavin synthase domain-like"/>
    <property type="match status" value="1"/>
</dbReference>
<evidence type="ECO:0000256" key="3">
    <source>
        <dbReference type="ARBA" id="ARBA00022714"/>
    </source>
</evidence>
<dbReference type="Gene3D" id="2.40.30.10">
    <property type="entry name" value="Translation factors"/>
    <property type="match status" value="1"/>
</dbReference>
<proteinExistence type="predicted"/>
<dbReference type="InterPro" id="IPR017927">
    <property type="entry name" value="FAD-bd_FR_type"/>
</dbReference>
<comment type="caution">
    <text evidence="10">The sequence shown here is derived from an EMBL/GenBank/DDBJ whole genome shotgun (WGS) entry which is preliminary data.</text>
</comment>
<reference evidence="10 11" key="1">
    <citation type="submission" date="2019-06" db="EMBL/GenBank/DDBJ databases">
        <title>Sequencing the genomes of 1000 actinobacteria strains.</title>
        <authorList>
            <person name="Klenk H.-P."/>
        </authorList>
    </citation>
    <scope>NUCLEOTIDE SEQUENCE [LARGE SCALE GENOMIC DNA]</scope>
    <source>
        <strain evidence="10 11">DSM 45679</strain>
    </source>
</reference>
<dbReference type="SUPFAM" id="SSF52343">
    <property type="entry name" value="Ferredoxin reductase-like, C-terminal NADP-linked domain"/>
    <property type="match status" value="1"/>
</dbReference>
<dbReference type="AlphaFoldDB" id="A0A542DR35"/>
<accession>A0A542DR35</accession>
<evidence type="ECO:0000313" key="10">
    <source>
        <dbReference type="EMBL" id="TQJ05561.1"/>
    </source>
</evidence>
<protein>
    <submittedName>
        <fullName evidence="10">Ferredoxin-NADP reductase</fullName>
    </submittedName>
</protein>
<dbReference type="GO" id="GO:0046872">
    <property type="term" value="F:metal ion binding"/>
    <property type="evidence" value="ECO:0007669"/>
    <property type="project" value="UniProtKB-KW"/>
</dbReference>
<dbReference type="InterPro" id="IPR039261">
    <property type="entry name" value="FNR_nucleotide-bd"/>
</dbReference>
<keyword evidence="3" id="KW-0001">2Fe-2S</keyword>
<organism evidence="10 11">
    <name type="scientific">Amycolatopsis cihanbeyliensis</name>
    <dbReference type="NCBI Taxonomy" id="1128664"/>
    <lineage>
        <taxon>Bacteria</taxon>
        <taxon>Bacillati</taxon>
        <taxon>Actinomycetota</taxon>
        <taxon>Actinomycetes</taxon>
        <taxon>Pseudonocardiales</taxon>
        <taxon>Pseudonocardiaceae</taxon>
        <taxon>Amycolatopsis</taxon>
    </lineage>
</organism>
<evidence type="ECO:0000256" key="5">
    <source>
        <dbReference type="ARBA" id="ARBA00022827"/>
    </source>
</evidence>
<dbReference type="InterPro" id="IPR050415">
    <property type="entry name" value="MRET"/>
</dbReference>
<feature type="domain" description="FAD-binding FR-type" evidence="9">
    <location>
        <begin position="14"/>
        <end position="116"/>
    </location>
</feature>
<dbReference type="Proteomes" id="UP000320876">
    <property type="component" value="Unassembled WGS sequence"/>
</dbReference>
<sequence length="265" mass="29572">MTYRSWGDPALPDDCDIPAEVVTVGRVARDVLSVVLRPSRRWRGFGAGQYVRLAARVEGARRTRCYPLAGSQHRADGRIELAVQVGGNRCLSRHLERVRPGAVLELSRARGGFTLPKRRPRHLLLIGAECGIVPLLSMLRTLADECHTGAVALLHYAGADGEVPYREELVRLRDTCPGFQVSYAHPDRHGPFSPAHLLAAAPWYPEAETYLCAGAVLNDAVRRMYRDTALDHRLHTGETVPVPRPRPTSWRGSRRAWWQIALQRA</sequence>
<evidence type="ECO:0000256" key="6">
    <source>
        <dbReference type="ARBA" id="ARBA00023002"/>
    </source>
</evidence>
<keyword evidence="11" id="KW-1185">Reference proteome</keyword>
<keyword evidence="7" id="KW-0408">Iron</keyword>
<evidence type="ECO:0000256" key="4">
    <source>
        <dbReference type="ARBA" id="ARBA00022723"/>
    </source>
</evidence>
<evidence type="ECO:0000313" key="11">
    <source>
        <dbReference type="Proteomes" id="UP000320876"/>
    </source>
</evidence>
<dbReference type="GO" id="GO:0016491">
    <property type="term" value="F:oxidoreductase activity"/>
    <property type="evidence" value="ECO:0007669"/>
    <property type="project" value="UniProtKB-KW"/>
</dbReference>
<dbReference type="PANTHER" id="PTHR47354">
    <property type="entry name" value="NADH OXIDOREDUCTASE HCR"/>
    <property type="match status" value="1"/>
</dbReference>
<dbReference type="EMBL" id="VFML01000001">
    <property type="protein sequence ID" value="TQJ05561.1"/>
    <property type="molecule type" value="Genomic_DNA"/>
</dbReference>
<keyword evidence="6" id="KW-0560">Oxidoreductase</keyword>